<keyword evidence="4" id="KW-0862">Zinc</keyword>
<keyword evidence="3 8" id="KW-0863">Zinc-finger</keyword>
<dbReference type="AlphaFoldDB" id="A0A1E3BSY3"/>
<dbReference type="SMART" id="SM00355">
    <property type="entry name" value="ZnF_C2H2"/>
    <property type="match status" value="10"/>
</dbReference>
<evidence type="ECO:0000256" key="8">
    <source>
        <dbReference type="PROSITE-ProRule" id="PRU00042"/>
    </source>
</evidence>
<dbReference type="PANTHER" id="PTHR46179:SF13">
    <property type="entry name" value="C2H2-TYPE DOMAIN-CONTAINING PROTEIN"/>
    <property type="match status" value="1"/>
</dbReference>
<evidence type="ECO:0000256" key="1">
    <source>
        <dbReference type="ARBA" id="ARBA00004123"/>
    </source>
</evidence>
<comment type="caution">
    <text evidence="11">The sequence shown here is derived from an EMBL/GenBank/DDBJ whole genome shotgun (WGS) entry which is preliminary data.</text>
</comment>
<feature type="domain" description="C2H2-type" evidence="10">
    <location>
        <begin position="106"/>
        <end position="136"/>
    </location>
</feature>
<dbReference type="PROSITE" id="PS50157">
    <property type="entry name" value="ZINC_FINGER_C2H2_2"/>
    <property type="match status" value="6"/>
</dbReference>
<comment type="subcellular location">
    <subcellularLocation>
        <location evidence="1">Nucleus</location>
    </subcellularLocation>
</comment>
<dbReference type="InterPro" id="IPR051061">
    <property type="entry name" value="Zinc_finger_trans_reg"/>
</dbReference>
<keyword evidence="5" id="KW-0805">Transcription regulation</keyword>
<dbReference type="InterPro" id="IPR013087">
    <property type="entry name" value="Znf_C2H2_type"/>
</dbReference>
<reference evidence="11 12" key="1">
    <citation type="journal article" date="2016" name="BMC Genomics">
        <title>Comparative genomic and transcriptomic analyses of the Fuzhuan brick tea-fermentation fungus Aspergillus cristatus.</title>
        <authorList>
            <person name="Ge Y."/>
            <person name="Wang Y."/>
            <person name="Liu Y."/>
            <person name="Tan Y."/>
            <person name="Ren X."/>
            <person name="Zhang X."/>
            <person name="Hyde K.D."/>
            <person name="Liu Y."/>
            <person name="Liu Z."/>
        </authorList>
    </citation>
    <scope>NUCLEOTIDE SEQUENCE [LARGE SCALE GENOMIC DNA]</scope>
    <source>
        <strain evidence="11 12">GZAAS20.1005</strain>
    </source>
</reference>
<evidence type="ECO:0000259" key="10">
    <source>
        <dbReference type="PROSITE" id="PS50157"/>
    </source>
</evidence>
<feature type="domain" description="C2H2-type" evidence="10">
    <location>
        <begin position="307"/>
        <end position="337"/>
    </location>
</feature>
<organism evidence="11 12">
    <name type="scientific">Aspergillus cristatus</name>
    <name type="common">Chinese Fuzhuan brick tea-fermentation fungus</name>
    <name type="synonym">Eurotium cristatum</name>
    <dbReference type="NCBI Taxonomy" id="573508"/>
    <lineage>
        <taxon>Eukaryota</taxon>
        <taxon>Fungi</taxon>
        <taxon>Dikarya</taxon>
        <taxon>Ascomycota</taxon>
        <taxon>Pezizomycotina</taxon>
        <taxon>Eurotiomycetes</taxon>
        <taxon>Eurotiomycetidae</taxon>
        <taxon>Eurotiales</taxon>
        <taxon>Aspergillaceae</taxon>
        <taxon>Aspergillus</taxon>
        <taxon>Aspergillus subgen. Aspergillus</taxon>
    </lineage>
</organism>
<dbReference type="InterPro" id="IPR036236">
    <property type="entry name" value="Znf_C2H2_sf"/>
</dbReference>
<protein>
    <recommendedName>
        <fullName evidence="10">C2H2-type domain-containing protein</fullName>
    </recommendedName>
</protein>
<dbReference type="GO" id="GO:0006357">
    <property type="term" value="P:regulation of transcription by RNA polymerase II"/>
    <property type="evidence" value="ECO:0007669"/>
    <property type="project" value="TreeGrafter"/>
</dbReference>
<feature type="region of interest" description="Disordered" evidence="9">
    <location>
        <begin position="1"/>
        <end position="66"/>
    </location>
</feature>
<dbReference type="Gene3D" id="3.30.160.60">
    <property type="entry name" value="Classic Zinc Finger"/>
    <property type="match status" value="5"/>
</dbReference>
<feature type="compositionally biased region" description="Basic and acidic residues" evidence="9">
    <location>
        <begin position="18"/>
        <end position="38"/>
    </location>
</feature>
<dbReference type="Pfam" id="PF00096">
    <property type="entry name" value="zf-C2H2"/>
    <property type="match status" value="4"/>
</dbReference>
<accession>A0A1E3BSY3</accession>
<dbReference type="SUPFAM" id="SSF57667">
    <property type="entry name" value="beta-beta-alpha zinc fingers"/>
    <property type="match status" value="3"/>
</dbReference>
<feature type="compositionally biased region" description="Polar residues" evidence="9">
    <location>
        <begin position="39"/>
        <end position="50"/>
    </location>
</feature>
<keyword evidence="6" id="KW-0804">Transcription</keyword>
<dbReference type="Proteomes" id="UP000094569">
    <property type="component" value="Unassembled WGS sequence"/>
</dbReference>
<evidence type="ECO:0000256" key="6">
    <source>
        <dbReference type="ARBA" id="ARBA00023163"/>
    </source>
</evidence>
<dbReference type="EMBL" id="JXNT01000001">
    <property type="protein sequence ID" value="ODM24045.1"/>
    <property type="molecule type" value="Genomic_DNA"/>
</dbReference>
<feature type="domain" description="C2H2-type" evidence="10">
    <location>
        <begin position="167"/>
        <end position="198"/>
    </location>
</feature>
<evidence type="ECO:0000256" key="2">
    <source>
        <dbReference type="ARBA" id="ARBA00022723"/>
    </source>
</evidence>
<dbReference type="STRING" id="573508.A0A1E3BSY3"/>
<name>A0A1E3BSY3_ASPCR</name>
<dbReference type="OrthoDB" id="4748970at2759"/>
<evidence type="ECO:0000313" key="11">
    <source>
        <dbReference type="EMBL" id="ODM24045.1"/>
    </source>
</evidence>
<keyword evidence="2" id="KW-0479">Metal-binding</keyword>
<dbReference type="PANTHER" id="PTHR46179">
    <property type="entry name" value="ZINC FINGER PROTEIN"/>
    <property type="match status" value="1"/>
</dbReference>
<evidence type="ECO:0000256" key="5">
    <source>
        <dbReference type="ARBA" id="ARBA00023015"/>
    </source>
</evidence>
<keyword evidence="12" id="KW-1185">Reference proteome</keyword>
<dbReference type="PROSITE" id="PS00028">
    <property type="entry name" value="ZINC_FINGER_C2H2_1"/>
    <property type="match status" value="4"/>
</dbReference>
<feature type="domain" description="C2H2-type" evidence="10">
    <location>
        <begin position="137"/>
        <end position="166"/>
    </location>
</feature>
<keyword evidence="7" id="KW-0539">Nucleus</keyword>
<proteinExistence type="predicted"/>
<evidence type="ECO:0000256" key="3">
    <source>
        <dbReference type="ARBA" id="ARBA00022771"/>
    </source>
</evidence>
<evidence type="ECO:0000313" key="12">
    <source>
        <dbReference type="Proteomes" id="UP000094569"/>
    </source>
</evidence>
<gene>
    <name evidence="11" type="ORF">SI65_01635</name>
</gene>
<dbReference type="VEuPathDB" id="FungiDB:SI65_01635"/>
<dbReference type="GO" id="GO:0005634">
    <property type="term" value="C:nucleus"/>
    <property type="evidence" value="ECO:0007669"/>
    <property type="project" value="UniProtKB-SubCell"/>
</dbReference>
<dbReference type="GO" id="GO:0008270">
    <property type="term" value="F:zinc ion binding"/>
    <property type="evidence" value="ECO:0007669"/>
    <property type="project" value="UniProtKB-KW"/>
</dbReference>
<feature type="domain" description="C2H2-type" evidence="10">
    <location>
        <begin position="199"/>
        <end position="235"/>
    </location>
</feature>
<feature type="domain" description="C2H2-type" evidence="10">
    <location>
        <begin position="76"/>
        <end position="105"/>
    </location>
</feature>
<evidence type="ECO:0000256" key="4">
    <source>
        <dbReference type="ARBA" id="ARBA00022833"/>
    </source>
</evidence>
<evidence type="ECO:0000256" key="9">
    <source>
        <dbReference type="SAM" id="MobiDB-lite"/>
    </source>
</evidence>
<sequence>MGQKRKASAGTSPHSKRIQKETVLDHNDPIYEETRSDSEYLSENDSQSFASDIPLETPATPISVTSSRYPSELKTHLCPYEDCTKAFNRPARLQEHLRSHNNERLFTCPQDGCDKTFLRASHLNHHIKSAHTGVRDYVCDRPGCGKSFVTGSRLRRHLAAHDGRDKYRCTEYPPCNETFRKHTTLQKHIMTAHLKQKPFPCPHVDGATGQKCPMAFETAGHLRAHESRLHTEKRFTCTECSQRMDTDNNESESAVTFPTYALLQAHIRTAHPPQCPNCLVTCSTSRELRRHLEVAHGDVSVEERKIFPCTVPGCDRSFTKKGNLTVHIRTVHEGEKRFACGETDLSTSKKVAGWDGFGCGKRYGTKLALEEHIRTAHLGFPNAKAVRRQRLGQGQNNDPTTNTNTNTPSTLAALTGAGYAEETGRHIACFIDSCAHRFHRDYDLWVHMGGKHGCSEDEIRDLFLRRALLSANDDGQQQQKQQQQQPGAEVFGIYGYELDPDPYESYIPAPAPGEAMQDTQDAKDEIPPDNDMALIDPVLAYNLMN</sequence>
<evidence type="ECO:0000256" key="7">
    <source>
        <dbReference type="ARBA" id="ARBA00023242"/>
    </source>
</evidence>